<accession>A0A1G6ZMW2</accession>
<dbReference type="Proteomes" id="UP000198908">
    <property type="component" value="Unassembled WGS sequence"/>
</dbReference>
<dbReference type="SUPFAM" id="SSF51556">
    <property type="entry name" value="Metallo-dependent hydrolases"/>
    <property type="match status" value="1"/>
</dbReference>
<dbReference type="RefSeq" id="WP_342713869.1">
    <property type="nucleotide sequence ID" value="NZ_FMYQ01000031.1"/>
</dbReference>
<proteinExistence type="inferred from homology"/>
<dbReference type="InterPro" id="IPR032466">
    <property type="entry name" value="Metal_Hydrolase"/>
</dbReference>
<name>A0A1G6ZMW2_9BURK</name>
<comment type="similarity">
    <text evidence="1">Belongs to the metallo-dependent hydrolases superfamily.</text>
</comment>
<dbReference type="Pfam" id="PF04909">
    <property type="entry name" value="Amidohydro_2"/>
    <property type="match status" value="1"/>
</dbReference>
<evidence type="ECO:0000256" key="1">
    <source>
        <dbReference type="ARBA" id="ARBA00038310"/>
    </source>
</evidence>
<feature type="domain" description="Amidohydrolase-related" evidence="2">
    <location>
        <begin position="42"/>
        <end position="352"/>
    </location>
</feature>
<evidence type="ECO:0000313" key="3">
    <source>
        <dbReference type="EMBL" id="SDE03880.1"/>
    </source>
</evidence>
<dbReference type="PANTHER" id="PTHR43569">
    <property type="entry name" value="AMIDOHYDROLASE"/>
    <property type="match status" value="1"/>
</dbReference>
<organism evidence="3 4">
    <name type="scientific">Paraburkholderia lycopersici</name>
    <dbReference type="NCBI Taxonomy" id="416944"/>
    <lineage>
        <taxon>Bacteria</taxon>
        <taxon>Pseudomonadati</taxon>
        <taxon>Pseudomonadota</taxon>
        <taxon>Betaproteobacteria</taxon>
        <taxon>Burkholderiales</taxon>
        <taxon>Burkholderiaceae</taxon>
        <taxon>Paraburkholderia</taxon>
    </lineage>
</organism>
<dbReference type="InterPro" id="IPR052350">
    <property type="entry name" value="Metallo-dep_Lactonases"/>
</dbReference>
<dbReference type="Gene3D" id="3.20.20.140">
    <property type="entry name" value="Metal-dependent hydrolases"/>
    <property type="match status" value="1"/>
</dbReference>
<reference evidence="4" key="1">
    <citation type="submission" date="2016-09" db="EMBL/GenBank/DDBJ databases">
        <authorList>
            <person name="Varghese N."/>
            <person name="Submissions S."/>
        </authorList>
    </citation>
    <scope>NUCLEOTIDE SEQUENCE [LARGE SCALE GENOMIC DNA]</scope>
    <source>
        <strain evidence="4">TNe-862</strain>
    </source>
</reference>
<evidence type="ECO:0000313" key="4">
    <source>
        <dbReference type="Proteomes" id="UP000198908"/>
    </source>
</evidence>
<dbReference type="InterPro" id="IPR006680">
    <property type="entry name" value="Amidohydro-rel"/>
</dbReference>
<gene>
    <name evidence="3" type="ORF">SAMN05421548_13112</name>
</gene>
<dbReference type="PANTHER" id="PTHR43569:SF1">
    <property type="entry name" value="BLL3371 PROTEIN"/>
    <property type="match status" value="1"/>
</dbReference>
<dbReference type="STRING" id="416944.SAMN05421548_13112"/>
<evidence type="ECO:0000259" key="2">
    <source>
        <dbReference type="Pfam" id="PF04909"/>
    </source>
</evidence>
<dbReference type="EMBL" id="FMYQ01000031">
    <property type="protein sequence ID" value="SDE03880.1"/>
    <property type="molecule type" value="Genomic_DNA"/>
</dbReference>
<keyword evidence="3" id="KW-0378">Hydrolase</keyword>
<dbReference type="GO" id="GO:0016787">
    <property type="term" value="F:hydrolase activity"/>
    <property type="evidence" value="ECO:0007669"/>
    <property type="project" value="UniProtKB-KW"/>
</dbReference>
<dbReference type="AlphaFoldDB" id="A0A1G6ZMW2"/>
<protein>
    <submittedName>
        <fullName evidence="3">Predicted metal-dependent hydrolase, TIM-barrel fold</fullName>
    </submittedName>
</protein>
<sequence>MSLFNTAVQGRPARFGSIFAPDSTWLALQPAEPVIEPDIPIVDAHHHLWDRPQSEYLIRQYAEDVAGGHAVVKTVYLESGAMSRAHGPASLRPVGETEFAAGMAAMSESGAYGPAKICAGIVGFADLRLGAAVEEVLAAHLEAGNGRFRGVRFAAGWDASPEVGNSHDWCESQMMLRDDVISGLHVLSRMGLSLDAWVFHPQLGDVQAIAEALPGLDIVVGHCGGPLGYGPYAGRENEVFEVWRASMARLAKYPNVSVKLGGMMMRLAAFDYRTAPIPPSSELLASLWRPYVETCVDLFGAQRCMFESNFPVEKMGTGYNVFWNAMKRVVGAASVDEKRALFSGTASRFYRLD</sequence>
<keyword evidence="4" id="KW-1185">Reference proteome</keyword>